<feature type="compositionally biased region" description="Basic and acidic residues" evidence="1">
    <location>
        <begin position="11"/>
        <end position="23"/>
    </location>
</feature>
<evidence type="ECO:0000256" key="1">
    <source>
        <dbReference type="SAM" id="MobiDB-lite"/>
    </source>
</evidence>
<dbReference type="EMBL" id="NSIT01000291">
    <property type="protein sequence ID" value="PJE78023.1"/>
    <property type="molecule type" value="Genomic_DNA"/>
</dbReference>
<organism evidence="2">
    <name type="scientific">invertebrate metagenome</name>
    <dbReference type="NCBI Taxonomy" id="1711999"/>
    <lineage>
        <taxon>unclassified sequences</taxon>
        <taxon>metagenomes</taxon>
        <taxon>organismal metagenomes</taxon>
    </lineage>
</organism>
<protein>
    <submittedName>
        <fullName evidence="2">Uncharacterized protein</fullName>
    </submittedName>
</protein>
<evidence type="ECO:0000313" key="2">
    <source>
        <dbReference type="EMBL" id="PJE78023.1"/>
    </source>
</evidence>
<name>A0A2H9T472_9ZZZZ</name>
<sequence length="93" mass="10930">MSNKPDWMNEEDQRSEKNLKAGKTENNQVKQLQYVHREPVRKPKAIYIQPSYAQAFDKLVFKQKQAKGKKGSQLAEEMILMLLEKYDESTENL</sequence>
<gene>
    <name evidence="2" type="ORF">CI610_03049</name>
</gene>
<accession>A0A2H9T472</accession>
<comment type="caution">
    <text evidence="2">The sequence shown here is derived from an EMBL/GenBank/DDBJ whole genome shotgun (WGS) entry which is preliminary data.</text>
</comment>
<reference evidence="2" key="1">
    <citation type="journal article" date="2017" name="Appl. Environ. Microbiol.">
        <title>Molecular characterization of an Endozoicomonas-like organism causing infection in king scallop Pecten maximus L.</title>
        <authorList>
            <person name="Cano I."/>
            <person name="van Aerle R."/>
            <person name="Ross S."/>
            <person name="Verner-Jeffreys D.W."/>
            <person name="Paley R.K."/>
            <person name="Rimmer G."/>
            <person name="Ryder D."/>
            <person name="Hooper P."/>
            <person name="Stone D."/>
            <person name="Feist S.W."/>
        </authorList>
    </citation>
    <scope>NUCLEOTIDE SEQUENCE</scope>
</reference>
<dbReference type="AlphaFoldDB" id="A0A2H9T472"/>
<feature type="region of interest" description="Disordered" evidence="1">
    <location>
        <begin position="1"/>
        <end position="27"/>
    </location>
</feature>
<proteinExistence type="predicted"/>